<reference evidence="1" key="1">
    <citation type="journal article" date="2023" name="Mol. Phylogenet. Evol.">
        <title>Genome-scale phylogeny and comparative genomics of the fungal order Sordariales.</title>
        <authorList>
            <person name="Hensen N."/>
            <person name="Bonometti L."/>
            <person name="Westerberg I."/>
            <person name="Brannstrom I.O."/>
            <person name="Guillou S."/>
            <person name="Cros-Aarteil S."/>
            <person name="Calhoun S."/>
            <person name="Haridas S."/>
            <person name="Kuo A."/>
            <person name="Mondo S."/>
            <person name="Pangilinan J."/>
            <person name="Riley R."/>
            <person name="LaButti K."/>
            <person name="Andreopoulos B."/>
            <person name="Lipzen A."/>
            <person name="Chen C."/>
            <person name="Yan M."/>
            <person name="Daum C."/>
            <person name="Ng V."/>
            <person name="Clum A."/>
            <person name="Steindorff A."/>
            <person name="Ohm R.A."/>
            <person name="Martin F."/>
            <person name="Silar P."/>
            <person name="Natvig D.O."/>
            <person name="Lalanne C."/>
            <person name="Gautier V."/>
            <person name="Ament-Velasquez S.L."/>
            <person name="Kruys A."/>
            <person name="Hutchinson M.I."/>
            <person name="Powell A.J."/>
            <person name="Barry K."/>
            <person name="Miller A.N."/>
            <person name="Grigoriev I.V."/>
            <person name="Debuchy R."/>
            <person name="Gladieux P."/>
            <person name="Hiltunen Thoren M."/>
            <person name="Johannesson H."/>
        </authorList>
    </citation>
    <scope>NUCLEOTIDE SEQUENCE</scope>
    <source>
        <strain evidence="1">PSN309</strain>
    </source>
</reference>
<reference evidence="1" key="2">
    <citation type="submission" date="2023-05" db="EMBL/GenBank/DDBJ databases">
        <authorList>
            <consortium name="Lawrence Berkeley National Laboratory"/>
            <person name="Steindorff A."/>
            <person name="Hensen N."/>
            <person name="Bonometti L."/>
            <person name="Westerberg I."/>
            <person name="Brannstrom I.O."/>
            <person name="Guillou S."/>
            <person name="Cros-Aarteil S."/>
            <person name="Calhoun S."/>
            <person name="Haridas S."/>
            <person name="Kuo A."/>
            <person name="Mondo S."/>
            <person name="Pangilinan J."/>
            <person name="Riley R."/>
            <person name="Labutti K."/>
            <person name="Andreopoulos B."/>
            <person name="Lipzen A."/>
            <person name="Chen C."/>
            <person name="Yanf M."/>
            <person name="Daum C."/>
            <person name="Ng V."/>
            <person name="Clum A."/>
            <person name="Ohm R."/>
            <person name="Martin F."/>
            <person name="Silar P."/>
            <person name="Natvig D."/>
            <person name="Lalanne C."/>
            <person name="Gautier V."/>
            <person name="Ament-Velasquez S.L."/>
            <person name="Kruys A."/>
            <person name="Hutchinson M.I."/>
            <person name="Powell A.J."/>
            <person name="Barry K."/>
            <person name="Miller A.N."/>
            <person name="Grigoriev I.V."/>
            <person name="Debuchy R."/>
            <person name="Gladieux P."/>
            <person name="Thoren M.H."/>
            <person name="Johannesson H."/>
        </authorList>
    </citation>
    <scope>NUCLEOTIDE SEQUENCE</scope>
    <source>
        <strain evidence="1">PSN309</strain>
    </source>
</reference>
<proteinExistence type="predicted"/>
<dbReference type="EMBL" id="MU864425">
    <property type="protein sequence ID" value="KAK4186399.1"/>
    <property type="molecule type" value="Genomic_DNA"/>
</dbReference>
<sequence length="214" mass="24210">MPGYSLWLVPPPNSPVSDTLQNLISSTLPAKFPEEAASSPRLPKPQFFFRHVTLTSEIPPSFFKDKTPQDWLNSILWPSADSVSIKFEKVKSQEFFYRRCYISVDYDSVKHLAGLARARGVNDEEDAEGEKTQQWLSWWREAFGPHVSLMYGDVPISDEKLREVTEVVQEAGIQLSQEEKKGGENLSGWTGGVIWLVPSDGPISEWKPLATREL</sequence>
<dbReference type="Pfam" id="PF07823">
    <property type="entry name" value="CPDase"/>
    <property type="match status" value="1"/>
</dbReference>
<dbReference type="InterPro" id="IPR009097">
    <property type="entry name" value="Cyclic_Pdiesterase"/>
</dbReference>
<dbReference type="Proteomes" id="UP001302126">
    <property type="component" value="Unassembled WGS sequence"/>
</dbReference>
<evidence type="ECO:0000313" key="2">
    <source>
        <dbReference type="Proteomes" id="UP001302126"/>
    </source>
</evidence>
<comment type="caution">
    <text evidence="1">The sequence shown here is derived from an EMBL/GenBank/DDBJ whole genome shotgun (WGS) entry which is preliminary data.</text>
</comment>
<dbReference type="GO" id="GO:0004113">
    <property type="term" value="F:2',3'-cyclic-nucleotide 3'-phosphodiesterase activity"/>
    <property type="evidence" value="ECO:0007669"/>
    <property type="project" value="TreeGrafter"/>
</dbReference>
<dbReference type="InterPro" id="IPR012386">
    <property type="entry name" value="Cyclic-nucl_3Pdiesterase"/>
</dbReference>
<accession>A0AAN7AH45</accession>
<organism evidence="1 2">
    <name type="scientific">Podospora australis</name>
    <dbReference type="NCBI Taxonomy" id="1536484"/>
    <lineage>
        <taxon>Eukaryota</taxon>
        <taxon>Fungi</taxon>
        <taxon>Dikarya</taxon>
        <taxon>Ascomycota</taxon>
        <taxon>Pezizomycotina</taxon>
        <taxon>Sordariomycetes</taxon>
        <taxon>Sordariomycetidae</taxon>
        <taxon>Sordariales</taxon>
        <taxon>Podosporaceae</taxon>
        <taxon>Podospora</taxon>
    </lineage>
</organism>
<dbReference type="GO" id="GO:0009187">
    <property type="term" value="P:cyclic nucleotide metabolic process"/>
    <property type="evidence" value="ECO:0007669"/>
    <property type="project" value="TreeGrafter"/>
</dbReference>
<dbReference type="SUPFAM" id="SSF55144">
    <property type="entry name" value="LigT-like"/>
    <property type="match status" value="1"/>
</dbReference>
<dbReference type="Gene3D" id="3.90.1140.10">
    <property type="entry name" value="Cyclic phosphodiesterase"/>
    <property type="match status" value="1"/>
</dbReference>
<dbReference type="PANTHER" id="PTHR28141">
    <property type="entry name" value="2',3'-CYCLIC-NUCLEOTIDE 3'-PHOSPHODIESTERASE"/>
    <property type="match status" value="1"/>
</dbReference>
<protein>
    <submittedName>
        <fullName evidence="1">Cyclic phosphodiesterase</fullName>
    </submittedName>
</protein>
<name>A0AAN7AH45_9PEZI</name>
<evidence type="ECO:0000313" key="1">
    <source>
        <dbReference type="EMBL" id="KAK4186399.1"/>
    </source>
</evidence>
<keyword evidence="2" id="KW-1185">Reference proteome</keyword>
<dbReference type="PANTHER" id="PTHR28141:SF1">
    <property type="entry name" value="2',3'-CYCLIC-NUCLEOTIDE 3'-PHOSPHODIESTERASE"/>
    <property type="match status" value="1"/>
</dbReference>
<gene>
    <name evidence="1" type="ORF">QBC35DRAFT_501477</name>
</gene>
<dbReference type="AlphaFoldDB" id="A0AAN7AH45"/>